<dbReference type="Proteomes" id="UP000295601">
    <property type="component" value="Unassembled WGS sequence"/>
</dbReference>
<keyword evidence="10" id="KW-1185">Reference proteome</keyword>
<dbReference type="Gene3D" id="3.90.180.10">
    <property type="entry name" value="Medium-chain alcohol dehydrogenases, catalytic domain"/>
    <property type="match status" value="1"/>
</dbReference>
<dbReference type="PANTHER" id="PTHR43880:SF12">
    <property type="entry name" value="ALCOHOL DEHYDROGENASE CLASS-3"/>
    <property type="match status" value="1"/>
</dbReference>
<name>A0A4R6RTU5_9MICO</name>
<evidence type="ECO:0000256" key="2">
    <source>
        <dbReference type="ARBA" id="ARBA00008072"/>
    </source>
</evidence>
<evidence type="ECO:0000256" key="4">
    <source>
        <dbReference type="ARBA" id="ARBA00022833"/>
    </source>
</evidence>
<evidence type="ECO:0000256" key="1">
    <source>
        <dbReference type="ARBA" id="ARBA00001947"/>
    </source>
</evidence>
<dbReference type="InterPro" id="IPR011032">
    <property type="entry name" value="GroES-like_sf"/>
</dbReference>
<dbReference type="GO" id="GO:0005829">
    <property type="term" value="C:cytosol"/>
    <property type="evidence" value="ECO:0007669"/>
    <property type="project" value="TreeGrafter"/>
</dbReference>
<dbReference type="RefSeq" id="WP_133617567.1">
    <property type="nucleotide sequence ID" value="NZ_SNYA01000008.1"/>
</dbReference>
<evidence type="ECO:0000256" key="6">
    <source>
        <dbReference type="ARBA" id="ARBA00023027"/>
    </source>
</evidence>
<dbReference type="InterPro" id="IPR002328">
    <property type="entry name" value="ADH_Zn_CS"/>
</dbReference>
<dbReference type="Gene3D" id="3.40.50.720">
    <property type="entry name" value="NAD(P)-binding Rossmann-like Domain"/>
    <property type="match status" value="1"/>
</dbReference>
<dbReference type="GO" id="GO:0046294">
    <property type="term" value="P:formaldehyde catabolic process"/>
    <property type="evidence" value="ECO:0007669"/>
    <property type="project" value="TreeGrafter"/>
</dbReference>
<evidence type="ECO:0000256" key="7">
    <source>
        <dbReference type="RuleBase" id="RU361277"/>
    </source>
</evidence>
<sequence length="378" mass="39363">MATIEVRAAVYRGDNGDRLGIEQLQLADPEHGEVRVRVRAAGVCGSDRHVIDGEWQVPLPAVMGHEAAGVVEAIGAGVRELAVGDHVIIAWHQACQRCAECTGGKPWACTRVRSNDSQLPDGTTRWHTADGAAAWPYLAVGAMSERIVVPDFAAIRVDPRVPFDVASLIGCSVGTGYGAVVNNARVVAGESAVVVGAGGVGMSIISSLRLAGASPIIAVDVSEAKLAEAKRAGATHGLIGGADLAERVAELTGGGADAAFEAIGRVATMEQLPGLIRPGGRAVFVGLPPEGQELRIDGLQLAYDGKTLIGSNYGGLVPARDFPRVAQAYLAGELPLDELISTRVPLEEVNEAFDAMRRGERTRTVIVFDEDDTAGAAN</sequence>
<evidence type="ECO:0000313" key="10">
    <source>
        <dbReference type="Proteomes" id="UP000295601"/>
    </source>
</evidence>
<dbReference type="PANTHER" id="PTHR43880">
    <property type="entry name" value="ALCOHOL DEHYDROGENASE"/>
    <property type="match status" value="1"/>
</dbReference>
<dbReference type="PROSITE" id="PS00059">
    <property type="entry name" value="ADH_ZINC"/>
    <property type="match status" value="1"/>
</dbReference>
<evidence type="ECO:0000259" key="8">
    <source>
        <dbReference type="SMART" id="SM00829"/>
    </source>
</evidence>
<gene>
    <name evidence="9" type="ORF">EDF62_2989</name>
</gene>
<feature type="domain" description="Enoyl reductase (ER)" evidence="8">
    <location>
        <begin position="16"/>
        <end position="367"/>
    </location>
</feature>
<evidence type="ECO:0000256" key="5">
    <source>
        <dbReference type="ARBA" id="ARBA00023002"/>
    </source>
</evidence>
<dbReference type="GO" id="GO:0051903">
    <property type="term" value="F:S-(hydroxymethyl)glutathione dehydrogenase [NAD(P)+] activity"/>
    <property type="evidence" value="ECO:0007669"/>
    <property type="project" value="TreeGrafter"/>
</dbReference>
<dbReference type="SMART" id="SM00829">
    <property type="entry name" value="PKS_ER"/>
    <property type="match status" value="1"/>
</dbReference>
<keyword evidence="5" id="KW-0560">Oxidoreductase</keyword>
<comment type="cofactor">
    <cofactor evidence="1 7">
        <name>Zn(2+)</name>
        <dbReference type="ChEBI" id="CHEBI:29105"/>
    </cofactor>
</comment>
<keyword evidence="4 7" id="KW-0862">Zinc</keyword>
<dbReference type="Pfam" id="PF08240">
    <property type="entry name" value="ADH_N"/>
    <property type="match status" value="1"/>
</dbReference>
<organism evidence="9 10">
    <name type="scientific">Leucobacter luti</name>
    <dbReference type="NCBI Taxonomy" id="340320"/>
    <lineage>
        <taxon>Bacteria</taxon>
        <taxon>Bacillati</taxon>
        <taxon>Actinomycetota</taxon>
        <taxon>Actinomycetes</taxon>
        <taxon>Micrococcales</taxon>
        <taxon>Microbacteriaceae</taxon>
        <taxon>Leucobacter</taxon>
    </lineage>
</organism>
<evidence type="ECO:0000256" key="3">
    <source>
        <dbReference type="ARBA" id="ARBA00022723"/>
    </source>
</evidence>
<dbReference type="SUPFAM" id="SSF51735">
    <property type="entry name" value="NAD(P)-binding Rossmann-fold domains"/>
    <property type="match status" value="1"/>
</dbReference>
<dbReference type="AlphaFoldDB" id="A0A4R6RTU5"/>
<dbReference type="InterPro" id="IPR013154">
    <property type="entry name" value="ADH-like_N"/>
</dbReference>
<evidence type="ECO:0000313" key="9">
    <source>
        <dbReference type="EMBL" id="TDP89695.1"/>
    </source>
</evidence>
<reference evidence="9 10" key="1">
    <citation type="submission" date="2019-03" db="EMBL/GenBank/DDBJ databases">
        <title>Genomic analyses of the natural microbiome of Caenorhabditis elegans.</title>
        <authorList>
            <person name="Samuel B."/>
        </authorList>
    </citation>
    <scope>NUCLEOTIDE SEQUENCE [LARGE SCALE GENOMIC DNA]</scope>
    <source>
        <strain evidence="9 10">JUb18</strain>
    </source>
</reference>
<dbReference type="FunFam" id="3.40.50.720:FF:000003">
    <property type="entry name" value="S-(hydroxymethyl)glutathione dehydrogenase"/>
    <property type="match status" value="1"/>
</dbReference>
<dbReference type="Pfam" id="PF00107">
    <property type="entry name" value="ADH_zinc_N"/>
    <property type="match status" value="1"/>
</dbReference>
<dbReference type="InterPro" id="IPR036291">
    <property type="entry name" value="NAD(P)-bd_dom_sf"/>
</dbReference>
<comment type="caution">
    <text evidence="9">The sequence shown here is derived from an EMBL/GenBank/DDBJ whole genome shotgun (WGS) entry which is preliminary data.</text>
</comment>
<proteinExistence type="inferred from homology"/>
<protein>
    <submittedName>
        <fullName evidence="9">S-(Hydroxymethyl)glutathione dehydrogenase/alcohol dehydrogenase</fullName>
    </submittedName>
</protein>
<dbReference type="GO" id="GO:0008270">
    <property type="term" value="F:zinc ion binding"/>
    <property type="evidence" value="ECO:0007669"/>
    <property type="project" value="InterPro"/>
</dbReference>
<dbReference type="SUPFAM" id="SSF50129">
    <property type="entry name" value="GroES-like"/>
    <property type="match status" value="2"/>
</dbReference>
<dbReference type="OrthoDB" id="334894at2"/>
<dbReference type="EMBL" id="SNYA01000008">
    <property type="protein sequence ID" value="TDP89695.1"/>
    <property type="molecule type" value="Genomic_DNA"/>
</dbReference>
<keyword evidence="3 7" id="KW-0479">Metal-binding</keyword>
<dbReference type="InterPro" id="IPR020843">
    <property type="entry name" value="ER"/>
</dbReference>
<accession>A0A4R6RTU5</accession>
<comment type="similarity">
    <text evidence="2 7">Belongs to the zinc-containing alcohol dehydrogenase family.</text>
</comment>
<dbReference type="InterPro" id="IPR013149">
    <property type="entry name" value="ADH-like_C"/>
</dbReference>
<keyword evidence="6" id="KW-0520">NAD</keyword>